<feature type="chain" id="PRO_5018154207" evidence="8">
    <location>
        <begin position="41"/>
        <end position="426"/>
    </location>
</feature>
<dbReference type="Pfam" id="PF00246">
    <property type="entry name" value="Peptidase_M14"/>
    <property type="match status" value="1"/>
</dbReference>
<keyword evidence="4" id="KW-0378">Hydrolase</keyword>
<evidence type="ECO:0000259" key="9">
    <source>
        <dbReference type="Pfam" id="PF00246"/>
    </source>
</evidence>
<dbReference type="PANTHER" id="PTHR11705:SF143">
    <property type="entry name" value="SLL0236 PROTEIN"/>
    <property type="match status" value="1"/>
</dbReference>
<feature type="signal peptide" evidence="8">
    <location>
        <begin position="1"/>
        <end position="40"/>
    </location>
</feature>
<dbReference type="PANTHER" id="PTHR11705">
    <property type="entry name" value="PROTEASE FAMILY M14 CARBOXYPEPTIDASE A,B"/>
    <property type="match status" value="1"/>
</dbReference>
<dbReference type="GO" id="GO:0008270">
    <property type="term" value="F:zinc ion binding"/>
    <property type="evidence" value="ECO:0007669"/>
    <property type="project" value="InterPro"/>
</dbReference>
<dbReference type="Gene3D" id="3.40.630.10">
    <property type="entry name" value="Zn peptidases"/>
    <property type="match status" value="1"/>
</dbReference>
<dbReference type="GO" id="GO:0006508">
    <property type="term" value="P:proteolysis"/>
    <property type="evidence" value="ECO:0007669"/>
    <property type="project" value="UniProtKB-KW"/>
</dbReference>
<sequence>MRHAARPRPARRRATDALAGLPLVLGTVVAVGATAPAATAAASSSPPCVTQVRDNPITQFTDHAELGRELDRLVRVSEGRVTYREVGRSNRDREIWAATVGTGDQVMLLNAEIHGNEKVGPDALLRVLEWLGTSSSREAQLIRDRVTVVAVPKLNADGAELDRRGNDRTWAEVVEDFPQLATAAPAWNYITRVQQGDDYTSRPGFDLNRDFHADLDYVPDPADLPGDGSQFGFFISPESQALRDLYVELDEQFDGVDGFLDIHHQGACVARDDTGELIDVAVDYPPLPDWEFEEGGKYAPYENAQDPSRQLAISAFNGIEAAGYLGVRYGHAPERDLPGQARSAFALNGTSTVLFEIRGQTQTLGQRGRERFTRATVAGVQQMLRDAATGAVDRIDPSTYDSLPGSITATPEGRATALAADPVEID</sequence>
<dbReference type="OrthoDB" id="3347322at2"/>
<comment type="cofactor">
    <cofactor evidence="1">
        <name>Zn(2+)</name>
        <dbReference type="ChEBI" id="CHEBI:29105"/>
    </cofactor>
</comment>
<comment type="similarity">
    <text evidence="2">Belongs to the peptidase M14 family.</text>
</comment>
<name>A0A3N1HQH3_9ACTN</name>
<proteinExistence type="inferred from homology"/>
<dbReference type="InterPro" id="IPR000834">
    <property type="entry name" value="Peptidase_M14"/>
</dbReference>
<keyword evidence="11" id="KW-1185">Reference proteome</keyword>
<evidence type="ECO:0000256" key="3">
    <source>
        <dbReference type="ARBA" id="ARBA00022670"/>
    </source>
</evidence>
<keyword evidence="3" id="KW-0645">Protease</keyword>
<dbReference type="GO" id="GO:0005615">
    <property type="term" value="C:extracellular space"/>
    <property type="evidence" value="ECO:0007669"/>
    <property type="project" value="TreeGrafter"/>
</dbReference>
<keyword evidence="6" id="KW-0482">Metalloprotease</keyword>
<organism evidence="10 11">
    <name type="scientific">Pseudokineococcus lusitanus</name>
    <dbReference type="NCBI Taxonomy" id="763993"/>
    <lineage>
        <taxon>Bacteria</taxon>
        <taxon>Bacillati</taxon>
        <taxon>Actinomycetota</taxon>
        <taxon>Actinomycetes</taxon>
        <taxon>Kineosporiales</taxon>
        <taxon>Kineosporiaceae</taxon>
        <taxon>Pseudokineococcus</taxon>
    </lineage>
</organism>
<evidence type="ECO:0000256" key="8">
    <source>
        <dbReference type="SAM" id="SignalP"/>
    </source>
</evidence>
<keyword evidence="8" id="KW-0732">Signal</keyword>
<evidence type="ECO:0000256" key="1">
    <source>
        <dbReference type="ARBA" id="ARBA00001947"/>
    </source>
</evidence>
<evidence type="ECO:0000256" key="6">
    <source>
        <dbReference type="ARBA" id="ARBA00023049"/>
    </source>
</evidence>
<evidence type="ECO:0000256" key="7">
    <source>
        <dbReference type="SAM" id="MobiDB-lite"/>
    </source>
</evidence>
<evidence type="ECO:0000256" key="4">
    <source>
        <dbReference type="ARBA" id="ARBA00022801"/>
    </source>
</evidence>
<dbReference type="Proteomes" id="UP000276232">
    <property type="component" value="Unassembled WGS sequence"/>
</dbReference>
<comment type="caution">
    <text evidence="10">The sequence shown here is derived from an EMBL/GenBank/DDBJ whole genome shotgun (WGS) entry which is preliminary data.</text>
</comment>
<dbReference type="SUPFAM" id="SSF53187">
    <property type="entry name" value="Zn-dependent exopeptidases"/>
    <property type="match status" value="1"/>
</dbReference>
<evidence type="ECO:0000256" key="5">
    <source>
        <dbReference type="ARBA" id="ARBA00022833"/>
    </source>
</evidence>
<keyword evidence="5" id="KW-0862">Zinc</keyword>
<feature type="domain" description="Peptidase M14" evidence="9">
    <location>
        <begin position="70"/>
        <end position="265"/>
    </location>
</feature>
<gene>
    <name evidence="10" type="ORF">EDC03_0892</name>
</gene>
<evidence type="ECO:0000256" key="2">
    <source>
        <dbReference type="ARBA" id="ARBA00005988"/>
    </source>
</evidence>
<dbReference type="GO" id="GO:0004181">
    <property type="term" value="F:metallocarboxypeptidase activity"/>
    <property type="evidence" value="ECO:0007669"/>
    <property type="project" value="InterPro"/>
</dbReference>
<keyword evidence="10" id="KW-0121">Carboxypeptidase</keyword>
<accession>A0A3N1HQH3</accession>
<evidence type="ECO:0000313" key="11">
    <source>
        <dbReference type="Proteomes" id="UP000276232"/>
    </source>
</evidence>
<feature type="region of interest" description="Disordered" evidence="7">
    <location>
        <begin position="405"/>
        <end position="426"/>
    </location>
</feature>
<dbReference type="EMBL" id="RJKN01000002">
    <property type="protein sequence ID" value="ROP44764.1"/>
    <property type="molecule type" value="Genomic_DNA"/>
</dbReference>
<reference evidence="10 11" key="1">
    <citation type="journal article" date="2015" name="Stand. Genomic Sci.">
        <title>Genomic Encyclopedia of Bacterial and Archaeal Type Strains, Phase III: the genomes of soil and plant-associated and newly described type strains.</title>
        <authorList>
            <person name="Whitman W.B."/>
            <person name="Woyke T."/>
            <person name="Klenk H.P."/>
            <person name="Zhou Y."/>
            <person name="Lilburn T.G."/>
            <person name="Beck B.J."/>
            <person name="De Vos P."/>
            <person name="Vandamme P."/>
            <person name="Eisen J.A."/>
            <person name="Garrity G."/>
            <person name="Hugenholtz P."/>
            <person name="Kyrpides N.C."/>
        </authorList>
    </citation>
    <scope>NUCLEOTIDE SEQUENCE [LARGE SCALE GENOMIC DNA]</scope>
    <source>
        <strain evidence="10 11">CECT 7306</strain>
    </source>
</reference>
<dbReference type="InParanoid" id="A0A3N1HQH3"/>
<dbReference type="AlphaFoldDB" id="A0A3N1HQH3"/>
<protein>
    <submittedName>
        <fullName evidence="10">Zinc carboxypeptidase</fullName>
    </submittedName>
</protein>
<evidence type="ECO:0000313" key="10">
    <source>
        <dbReference type="EMBL" id="ROP44764.1"/>
    </source>
</evidence>
<dbReference type="RefSeq" id="WP_123379004.1">
    <property type="nucleotide sequence ID" value="NZ_RJKN01000002.1"/>
</dbReference>